<keyword evidence="2" id="KW-0732">Signal</keyword>
<proteinExistence type="predicted"/>
<feature type="domain" description="DUF4124" evidence="3">
    <location>
        <begin position="10"/>
        <end position="57"/>
    </location>
</feature>
<feature type="region of interest" description="Disordered" evidence="1">
    <location>
        <begin position="31"/>
        <end position="92"/>
    </location>
</feature>
<organism evidence="4 5">
    <name type="scientific">Hydrocarboniclastica marina</name>
    <dbReference type="NCBI Taxonomy" id="2259620"/>
    <lineage>
        <taxon>Bacteria</taxon>
        <taxon>Pseudomonadati</taxon>
        <taxon>Pseudomonadota</taxon>
        <taxon>Gammaproteobacteria</taxon>
        <taxon>Alteromonadales</taxon>
        <taxon>Alteromonadaceae</taxon>
        <taxon>Hydrocarboniclastica</taxon>
    </lineage>
</organism>
<evidence type="ECO:0000256" key="2">
    <source>
        <dbReference type="SAM" id="SignalP"/>
    </source>
</evidence>
<dbReference type="RefSeq" id="WP_136547018.1">
    <property type="nucleotide sequence ID" value="NZ_CP031093.1"/>
</dbReference>
<evidence type="ECO:0000313" key="4">
    <source>
        <dbReference type="EMBL" id="QCF25113.1"/>
    </source>
</evidence>
<dbReference type="Pfam" id="PF13511">
    <property type="entry name" value="DUF4124"/>
    <property type="match status" value="1"/>
</dbReference>
<protein>
    <submittedName>
        <fullName evidence="4">DUF4124 domain-containing protein</fullName>
    </submittedName>
</protein>
<evidence type="ECO:0000313" key="5">
    <source>
        <dbReference type="Proteomes" id="UP000298049"/>
    </source>
</evidence>
<name>A0A4P7XEX5_9ALTE</name>
<feature type="chain" id="PRO_5020405218" evidence="2">
    <location>
        <begin position="22"/>
        <end position="140"/>
    </location>
</feature>
<reference evidence="4 5" key="1">
    <citation type="submission" date="2018-07" db="EMBL/GenBank/DDBJ databases">
        <title>Marsedoiliclastica nanhaica gen. nov. sp. nov., a novel marine hydrocarbonoclastic bacterium isolated from an in-situ enriched hydrocarbon-degrading consortium in deep-sea sediment.</title>
        <authorList>
            <person name="Dong C."/>
            <person name="Ma T."/>
            <person name="Liu R."/>
            <person name="Shao Z."/>
        </authorList>
    </citation>
    <scope>NUCLEOTIDE SEQUENCE [LARGE SCALE GENOMIC DNA]</scope>
    <source>
        <strain evidence="5">soil36-7</strain>
    </source>
</reference>
<dbReference type="KEGG" id="hmi:soil367_03715"/>
<dbReference type="EMBL" id="CP031093">
    <property type="protein sequence ID" value="QCF25113.1"/>
    <property type="molecule type" value="Genomic_DNA"/>
</dbReference>
<feature type="signal peptide" evidence="2">
    <location>
        <begin position="1"/>
        <end position="21"/>
    </location>
</feature>
<evidence type="ECO:0000256" key="1">
    <source>
        <dbReference type="SAM" id="MobiDB-lite"/>
    </source>
</evidence>
<dbReference type="Proteomes" id="UP000298049">
    <property type="component" value="Chromosome"/>
</dbReference>
<gene>
    <name evidence="4" type="ORF">soil367_03715</name>
</gene>
<keyword evidence="5" id="KW-1185">Reference proteome</keyword>
<sequence>MNYLTLALWAALVLSATAANAEVYKWTDAQGNTHYGDRQPEGIKSKSMNIRSGNPDDPVRMAPERTAQPAPEGESNSSQNGLDPEQDRKNCEVARENLQVLTNNSRVQIEEAGTRRYLTPEEIEAKRAELEQLVQTRCAT</sequence>
<feature type="compositionally biased region" description="Basic and acidic residues" evidence="1">
    <location>
        <begin position="35"/>
        <end position="44"/>
    </location>
</feature>
<dbReference type="InterPro" id="IPR025392">
    <property type="entry name" value="DUF4124"/>
</dbReference>
<evidence type="ECO:0000259" key="3">
    <source>
        <dbReference type="Pfam" id="PF13511"/>
    </source>
</evidence>
<dbReference type="AlphaFoldDB" id="A0A4P7XEX5"/>
<dbReference type="OrthoDB" id="7068596at2"/>
<accession>A0A4P7XEX5</accession>